<dbReference type="InParanoid" id="A0A0C3FT74"/>
<organism evidence="1 2">
    <name type="scientific">Piloderma croceum (strain F 1598)</name>
    <dbReference type="NCBI Taxonomy" id="765440"/>
    <lineage>
        <taxon>Eukaryota</taxon>
        <taxon>Fungi</taxon>
        <taxon>Dikarya</taxon>
        <taxon>Basidiomycota</taxon>
        <taxon>Agaricomycotina</taxon>
        <taxon>Agaricomycetes</taxon>
        <taxon>Agaricomycetidae</taxon>
        <taxon>Atheliales</taxon>
        <taxon>Atheliaceae</taxon>
        <taxon>Piloderma</taxon>
    </lineage>
</organism>
<reference evidence="1 2" key="1">
    <citation type="submission" date="2014-04" db="EMBL/GenBank/DDBJ databases">
        <authorList>
            <consortium name="DOE Joint Genome Institute"/>
            <person name="Kuo A."/>
            <person name="Tarkka M."/>
            <person name="Buscot F."/>
            <person name="Kohler A."/>
            <person name="Nagy L.G."/>
            <person name="Floudas D."/>
            <person name="Copeland A."/>
            <person name="Barry K.W."/>
            <person name="Cichocki N."/>
            <person name="Veneault-Fourrey C."/>
            <person name="LaButti K."/>
            <person name="Lindquist E.A."/>
            <person name="Lipzen A."/>
            <person name="Lundell T."/>
            <person name="Morin E."/>
            <person name="Murat C."/>
            <person name="Sun H."/>
            <person name="Tunlid A."/>
            <person name="Henrissat B."/>
            <person name="Grigoriev I.V."/>
            <person name="Hibbett D.S."/>
            <person name="Martin F."/>
            <person name="Nordberg H.P."/>
            <person name="Cantor M.N."/>
            <person name="Hua S.X."/>
        </authorList>
    </citation>
    <scope>NUCLEOTIDE SEQUENCE [LARGE SCALE GENOMIC DNA]</scope>
    <source>
        <strain evidence="1 2">F 1598</strain>
    </source>
</reference>
<reference evidence="2" key="2">
    <citation type="submission" date="2015-01" db="EMBL/GenBank/DDBJ databases">
        <title>Evolutionary Origins and Diversification of the Mycorrhizal Mutualists.</title>
        <authorList>
            <consortium name="DOE Joint Genome Institute"/>
            <consortium name="Mycorrhizal Genomics Consortium"/>
            <person name="Kohler A."/>
            <person name="Kuo A."/>
            <person name="Nagy L.G."/>
            <person name="Floudas D."/>
            <person name="Copeland A."/>
            <person name="Barry K.W."/>
            <person name="Cichocki N."/>
            <person name="Veneault-Fourrey C."/>
            <person name="LaButti K."/>
            <person name="Lindquist E.A."/>
            <person name="Lipzen A."/>
            <person name="Lundell T."/>
            <person name="Morin E."/>
            <person name="Murat C."/>
            <person name="Riley R."/>
            <person name="Ohm R."/>
            <person name="Sun H."/>
            <person name="Tunlid A."/>
            <person name="Henrissat B."/>
            <person name="Grigoriev I.V."/>
            <person name="Hibbett D.S."/>
            <person name="Martin F."/>
        </authorList>
    </citation>
    <scope>NUCLEOTIDE SEQUENCE [LARGE SCALE GENOMIC DNA]</scope>
    <source>
        <strain evidence="2">F 1598</strain>
    </source>
</reference>
<accession>A0A0C3FT74</accession>
<dbReference type="AlphaFoldDB" id="A0A0C3FT74"/>
<dbReference type="Proteomes" id="UP000054166">
    <property type="component" value="Unassembled WGS sequence"/>
</dbReference>
<name>A0A0C3FT74_PILCF</name>
<keyword evidence="2" id="KW-1185">Reference proteome</keyword>
<evidence type="ECO:0000313" key="1">
    <source>
        <dbReference type="EMBL" id="KIM82944.1"/>
    </source>
</evidence>
<sequence>MHNGTLAIAIVQRHVMIVQAARSHSRCDRWLDVYTFTPFGDRVFLTSSVPRARISSTDILAIFPHHVHATSKDMIELPGQAWNEFLELTARNQEKYESMWRGWSANLR</sequence>
<evidence type="ECO:0000313" key="2">
    <source>
        <dbReference type="Proteomes" id="UP000054166"/>
    </source>
</evidence>
<gene>
    <name evidence="1" type="ORF">PILCRDRAFT_819747</name>
</gene>
<dbReference type="OrthoDB" id="3212455at2759"/>
<proteinExistence type="predicted"/>
<dbReference type="EMBL" id="KN832992">
    <property type="protein sequence ID" value="KIM82944.1"/>
    <property type="molecule type" value="Genomic_DNA"/>
</dbReference>
<dbReference type="HOGENOM" id="CLU_166304_0_0_1"/>
<protein>
    <submittedName>
        <fullName evidence="1">Uncharacterized protein</fullName>
    </submittedName>
</protein>